<dbReference type="Proteomes" id="UP000770717">
    <property type="component" value="Unassembled WGS sequence"/>
</dbReference>
<feature type="domain" description="KRAB" evidence="2">
    <location>
        <begin position="62"/>
        <end position="131"/>
    </location>
</feature>
<protein>
    <recommendedName>
        <fullName evidence="2">KRAB domain-containing protein</fullName>
    </recommendedName>
</protein>
<feature type="region of interest" description="Disordered" evidence="1">
    <location>
        <begin position="90"/>
        <end position="131"/>
    </location>
</feature>
<dbReference type="InterPro" id="IPR036051">
    <property type="entry name" value="KRAB_dom_sf"/>
</dbReference>
<evidence type="ECO:0000256" key="1">
    <source>
        <dbReference type="SAM" id="MobiDB-lite"/>
    </source>
</evidence>
<reference evidence="3" key="1">
    <citation type="thesis" date="2020" institute="ProQuest LLC" country="789 East Eisenhower Parkway, Ann Arbor, MI, USA">
        <title>Comparative Genomics and Chromosome Evolution.</title>
        <authorList>
            <person name="Mudd A.B."/>
        </authorList>
    </citation>
    <scope>NUCLEOTIDE SEQUENCE</scope>
    <source>
        <strain evidence="3">HN-11 Male</strain>
        <tissue evidence="3">Kidney and liver</tissue>
    </source>
</reference>
<evidence type="ECO:0000259" key="2">
    <source>
        <dbReference type="PROSITE" id="PS50805"/>
    </source>
</evidence>
<dbReference type="PROSITE" id="PS50805">
    <property type="entry name" value="KRAB"/>
    <property type="match status" value="1"/>
</dbReference>
<proteinExistence type="predicted"/>
<dbReference type="CDD" id="cd07765">
    <property type="entry name" value="KRAB_A-box"/>
    <property type="match status" value="1"/>
</dbReference>
<evidence type="ECO:0000313" key="4">
    <source>
        <dbReference type="Proteomes" id="UP000770717"/>
    </source>
</evidence>
<name>A0A8J6BHV4_ELECQ</name>
<dbReference type="EMBL" id="WNTK01005693">
    <property type="protein sequence ID" value="KAG9463865.1"/>
    <property type="molecule type" value="Genomic_DNA"/>
</dbReference>
<keyword evidence="4" id="KW-1185">Reference proteome</keyword>
<dbReference type="GO" id="GO:0006355">
    <property type="term" value="P:regulation of DNA-templated transcription"/>
    <property type="evidence" value="ECO:0007669"/>
    <property type="project" value="InterPro"/>
</dbReference>
<comment type="caution">
    <text evidence="3">The sequence shown here is derived from an EMBL/GenBank/DDBJ whole genome shotgun (WGS) entry which is preliminary data.</text>
</comment>
<organism evidence="3 4">
    <name type="scientific">Eleutherodactylus coqui</name>
    <name type="common">Puerto Rican coqui</name>
    <dbReference type="NCBI Taxonomy" id="57060"/>
    <lineage>
        <taxon>Eukaryota</taxon>
        <taxon>Metazoa</taxon>
        <taxon>Chordata</taxon>
        <taxon>Craniata</taxon>
        <taxon>Vertebrata</taxon>
        <taxon>Euteleostomi</taxon>
        <taxon>Amphibia</taxon>
        <taxon>Batrachia</taxon>
        <taxon>Anura</taxon>
        <taxon>Neobatrachia</taxon>
        <taxon>Hyloidea</taxon>
        <taxon>Eleutherodactylidae</taxon>
        <taxon>Eleutherodactylinae</taxon>
        <taxon>Eleutherodactylus</taxon>
        <taxon>Eleutherodactylus</taxon>
    </lineage>
</organism>
<gene>
    <name evidence="3" type="ORF">GDO78_020916</name>
</gene>
<sequence length="131" mass="15411">MDGKRKEMAESLLHLTLEIFYQLTGEDYTAATHYPIHEDFKVQKILEHVHKMTELLTGEVPIRCQDVSVYFSMEEWEYLEGHKDLYKEVMMEDQQPLTSQDRSGKRTSPESRPSPLHPQDYPVRGEPPYNL</sequence>
<accession>A0A8J6BHV4</accession>
<dbReference type="Pfam" id="PF01352">
    <property type="entry name" value="KRAB"/>
    <property type="match status" value="1"/>
</dbReference>
<dbReference type="InterPro" id="IPR001909">
    <property type="entry name" value="KRAB"/>
</dbReference>
<dbReference type="SUPFAM" id="SSF109640">
    <property type="entry name" value="KRAB domain (Kruppel-associated box)"/>
    <property type="match status" value="1"/>
</dbReference>
<dbReference type="AlphaFoldDB" id="A0A8J6BHV4"/>
<dbReference type="Gene3D" id="6.10.140.140">
    <property type="match status" value="1"/>
</dbReference>
<evidence type="ECO:0000313" key="3">
    <source>
        <dbReference type="EMBL" id="KAG9463865.1"/>
    </source>
</evidence>